<evidence type="ECO:0000256" key="3">
    <source>
        <dbReference type="ARBA" id="ARBA00022833"/>
    </source>
</evidence>
<feature type="compositionally biased region" description="Low complexity" evidence="5">
    <location>
        <begin position="204"/>
        <end position="224"/>
    </location>
</feature>
<reference evidence="7 8" key="1">
    <citation type="journal article" date="2015" name="PLoS Pathog.">
        <title>Leptomonas seymouri: Adaptations to the Dixenous Life Cycle Analyzed by Genome Sequencing, Transcriptome Profiling and Co-infection with Leishmania donovani.</title>
        <authorList>
            <person name="Kraeva N."/>
            <person name="Butenko A."/>
            <person name="Hlavacova J."/>
            <person name="Kostygov A."/>
            <person name="Myskova J."/>
            <person name="Grybchuk D."/>
            <person name="Lestinova T."/>
            <person name="Votypka J."/>
            <person name="Volf P."/>
            <person name="Opperdoes F."/>
            <person name="Flegontov P."/>
            <person name="Lukes J."/>
            <person name="Yurchenko V."/>
        </authorList>
    </citation>
    <scope>NUCLEOTIDE SEQUENCE [LARGE SCALE GENOMIC DNA]</scope>
    <source>
        <strain evidence="7 8">ATCC 30220</strain>
    </source>
</reference>
<name>A0A0N1I764_LEPSE</name>
<keyword evidence="3" id="KW-0862">Zinc</keyword>
<dbReference type="SUPFAM" id="SSF57903">
    <property type="entry name" value="FYVE/PHD zinc finger"/>
    <property type="match status" value="1"/>
</dbReference>
<dbReference type="OrthoDB" id="248092at2759"/>
<dbReference type="CDD" id="cd00065">
    <property type="entry name" value="FYVE_like_SF"/>
    <property type="match status" value="1"/>
</dbReference>
<evidence type="ECO:0000256" key="4">
    <source>
        <dbReference type="PROSITE-ProRule" id="PRU00091"/>
    </source>
</evidence>
<dbReference type="InterPro" id="IPR017455">
    <property type="entry name" value="Znf_FYVE-rel"/>
</dbReference>
<evidence type="ECO:0000259" key="6">
    <source>
        <dbReference type="PROSITE" id="PS50178"/>
    </source>
</evidence>
<feature type="domain" description="FYVE-type" evidence="6">
    <location>
        <begin position="3"/>
        <end position="59"/>
    </location>
</feature>
<feature type="compositionally biased region" description="Pro residues" evidence="5">
    <location>
        <begin position="177"/>
        <end position="188"/>
    </location>
</feature>
<keyword evidence="8" id="KW-1185">Reference proteome</keyword>
<feature type="region of interest" description="Disordered" evidence="5">
    <location>
        <begin position="65"/>
        <end position="227"/>
    </location>
</feature>
<dbReference type="GO" id="GO:0008270">
    <property type="term" value="F:zinc ion binding"/>
    <property type="evidence" value="ECO:0007669"/>
    <property type="project" value="UniProtKB-KW"/>
</dbReference>
<dbReference type="Proteomes" id="UP000038009">
    <property type="component" value="Unassembled WGS sequence"/>
</dbReference>
<gene>
    <name evidence="7" type="ORF">ABL78_3926</name>
</gene>
<evidence type="ECO:0000313" key="7">
    <source>
        <dbReference type="EMBL" id="KPI87014.1"/>
    </source>
</evidence>
<evidence type="ECO:0000313" key="8">
    <source>
        <dbReference type="Proteomes" id="UP000038009"/>
    </source>
</evidence>
<keyword evidence="2 4" id="KW-0863">Zinc-finger</keyword>
<dbReference type="InterPro" id="IPR000306">
    <property type="entry name" value="Znf_FYVE"/>
</dbReference>
<protein>
    <recommendedName>
        <fullName evidence="6">FYVE-type domain-containing protein</fullName>
    </recommendedName>
</protein>
<dbReference type="PROSITE" id="PS50178">
    <property type="entry name" value="ZF_FYVE"/>
    <property type="match status" value="1"/>
</dbReference>
<organism evidence="7 8">
    <name type="scientific">Leptomonas seymouri</name>
    <dbReference type="NCBI Taxonomy" id="5684"/>
    <lineage>
        <taxon>Eukaryota</taxon>
        <taxon>Discoba</taxon>
        <taxon>Euglenozoa</taxon>
        <taxon>Kinetoplastea</taxon>
        <taxon>Metakinetoplastina</taxon>
        <taxon>Trypanosomatida</taxon>
        <taxon>Trypanosomatidae</taxon>
        <taxon>Leishmaniinae</taxon>
        <taxon>Leptomonas</taxon>
    </lineage>
</organism>
<comment type="caution">
    <text evidence="7">The sequence shown here is derived from an EMBL/GenBank/DDBJ whole genome shotgun (WGS) entry which is preliminary data.</text>
</comment>
<dbReference type="InterPro" id="IPR011011">
    <property type="entry name" value="Znf_FYVE_PHD"/>
</dbReference>
<proteinExistence type="predicted"/>
<dbReference type="PANTHER" id="PTHR43102">
    <property type="entry name" value="SLR1143 PROTEIN"/>
    <property type="match status" value="1"/>
</dbReference>
<dbReference type="EMBL" id="LJSK01000106">
    <property type="protein sequence ID" value="KPI87014.1"/>
    <property type="molecule type" value="Genomic_DNA"/>
</dbReference>
<feature type="compositionally biased region" description="Basic and acidic residues" evidence="5">
    <location>
        <begin position="97"/>
        <end position="111"/>
    </location>
</feature>
<dbReference type="VEuPathDB" id="TriTrypDB:Lsey_0106_0200"/>
<feature type="compositionally biased region" description="Low complexity" evidence="5">
    <location>
        <begin position="146"/>
        <end position="171"/>
    </location>
</feature>
<evidence type="ECO:0000256" key="1">
    <source>
        <dbReference type="ARBA" id="ARBA00022723"/>
    </source>
</evidence>
<accession>A0A0N1I764</accession>
<evidence type="ECO:0000256" key="5">
    <source>
        <dbReference type="SAM" id="MobiDB-lite"/>
    </source>
</evidence>
<dbReference type="Pfam" id="PF01363">
    <property type="entry name" value="FYVE"/>
    <property type="match status" value="1"/>
</dbReference>
<dbReference type="InterPro" id="IPR013083">
    <property type="entry name" value="Znf_RING/FYVE/PHD"/>
</dbReference>
<dbReference type="AlphaFoldDB" id="A0A0N1I764"/>
<dbReference type="PANTHER" id="PTHR43102:SF2">
    <property type="entry name" value="GAF DOMAIN-CONTAINING PROTEIN"/>
    <property type="match status" value="1"/>
</dbReference>
<evidence type="ECO:0000256" key="2">
    <source>
        <dbReference type="ARBA" id="ARBA00022771"/>
    </source>
</evidence>
<dbReference type="OMA" id="CDDCAPR"/>
<sequence length="273" mass="28836">MSSSSSQRCAVCERSFGMLLWKHTCDICHRTVCDDCAPRDTESVTHSGEATKLRVCKSCGTAGRRLSGSTGDATVAKKCSGPGQGSAAAPRPDPNSEAERERRAAIIDARNKSQQNRGRPQGGLAGQSSTLMPLASPLHPPPPAPTNNSNSRATTVTSVSPCSTSPVVASAWKMPEAAPPPPSSPPPETSASKPANPALEAALRRQQQQQARSGSAASASATRMSPEKTKLLCDIEALLAKHNEDPPFGLRASDEAKLKGYLHYLKTKYRVPE</sequence>
<keyword evidence="1" id="KW-0479">Metal-binding</keyword>
<dbReference type="Gene3D" id="3.30.40.10">
    <property type="entry name" value="Zinc/RING finger domain, C3HC4 (zinc finger)"/>
    <property type="match status" value="1"/>
</dbReference>